<dbReference type="EMBL" id="JACSDZ010000005">
    <property type="protein sequence ID" value="KAF7403690.1"/>
    <property type="molecule type" value="Genomic_DNA"/>
</dbReference>
<evidence type="ECO:0000256" key="1">
    <source>
        <dbReference type="SAM" id="MobiDB-lite"/>
    </source>
</evidence>
<name>A0A834KBV4_VESGE</name>
<gene>
    <name evidence="2" type="ORF">HZH68_006484</name>
</gene>
<accession>A0A834KBV4</accession>
<reference evidence="2" key="1">
    <citation type="journal article" date="2020" name="G3 (Bethesda)">
        <title>High-Quality Assemblies for Three Invasive Social Wasps from the &lt;i&gt;Vespula&lt;/i&gt; Genus.</title>
        <authorList>
            <person name="Harrop T.W.R."/>
            <person name="Guhlin J."/>
            <person name="McLaughlin G.M."/>
            <person name="Permina E."/>
            <person name="Stockwell P."/>
            <person name="Gilligan J."/>
            <person name="Le Lec M.F."/>
            <person name="Gruber M.A.M."/>
            <person name="Quinn O."/>
            <person name="Lovegrove M."/>
            <person name="Duncan E.J."/>
            <person name="Remnant E.J."/>
            <person name="Van Eeckhoven J."/>
            <person name="Graham B."/>
            <person name="Knapp R.A."/>
            <person name="Langford K.W."/>
            <person name="Kronenberg Z."/>
            <person name="Press M.O."/>
            <person name="Eacker S.M."/>
            <person name="Wilson-Rankin E.E."/>
            <person name="Purcell J."/>
            <person name="Lester P.J."/>
            <person name="Dearden P.K."/>
        </authorList>
    </citation>
    <scope>NUCLEOTIDE SEQUENCE</scope>
    <source>
        <strain evidence="2">Linc-1</strain>
    </source>
</reference>
<comment type="caution">
    <text evidence="2">The sequence shown here is derived from an EMBL/GenBank/DDBJ whole genome shotgun (WGS) entry which is preliminary data.</text>
</comment>
<proteinExistence type="predicted"/>
<keyword evidence="3" id="KW-1185">Reference proteome</keyword>
<protein>
    <submittedName>
        <fullName evidence="2">Uncharacterized protein</fullName>
    </submittedName>
</protein>
<evidence type="ECO:0000313" key="2">
    <source>
        <dbReference type="EMBL" id="KAF7403690.1"/>
    </source>
</evidence>
<feature type="region of interest" description="Disordered" evidence="1">
    <location>
        <begin position="123"/>
        <end position="154"/>
    </location>
</feature>
<organism evidence="2 3">
    <name type="scientific">Vespula germanica</name>
    <name type="common">German yellow jacket</name>
    <name type="synonym">Paravespula germanica</name>
    <dbReference type="NCBI Taxonomy" id="30212"/>
    <lineage>
        <taxon>Eukaryota</taxon>
        <taxon>Metazoa</taxon>
        <taxon>Ecdysozoa</taxon>
        <taxon>Arthropoda</taxon>
        <taxon>Hexapoda</taxon>
        <taxon>Insecta</taxon>
        <taxon>Pterygota</taxon>
        <taxon>Neoptera</taxon>
        <taxon>Endopterygota</taxon>
        <taxon>Hymenoptera</taxon>
        <taxon>Apocrita</taxon>
        <taxon>Aculeata</taxon>
        <taxon>Vespoidea</taxon>
        <taxon>Vespidae</taxon>
        <taxon>Vespinae</taxon>
        <taxon>Vespula</taxon>
    </lineage>
</organism>
<evidence type="ECO:0000313" key="3">
    <source>
        <dbReference type="Proteomes" id="UP000617340"/>
    </source>
</evidence>
<dbReference type="AlphaFoldDB" id="A0A834KBV4"/>
<sequence>MKKYVYSRSGNFLRRRSHAKDGAKVIDQATRLGLTLPALNQQLPFLLENDRAVGTLEKSKGIRSSTKGDPKMTKYHVPVQFLVFTFPLRICGNSSENVPVPSIIPGNDLAVTLIGLQHFFSKKQKSGPNPANPPPINPRPLATTLDDPKAKPTTYTRKSGGPLLRLNAKFTAVYRTNLLRHLRNANVCKRQAGERALTFTILFAITIRSLAITPYEIVDIAPKIVVR</sequence>
<dbReference type="Proteomes" id="UP000617340">
    <property type="component" value="Unassembled WGS sequence"/>
</dbReference>